<feature type="region of interest" description="Disordered" evidence="1">
    <location>
        <begin position="170"/>
        <end position="197"/>
    </location>
</feature>
<reference evidence="2 3" key="1">
    <citation type="submission" date="2021-12" db="EMBL/GenBank/DDBJ databases">
        <title>Discovery of the Pendulisporaceae a myxobacterial family with distinct sporulation behavior and unique specialized metabolism.</title>
        <authorList>
            <person name="Garcia R."/>
            <person name="Popoff A."/>
            <person name="Bader C.D."/>
            <person name="Loehr J."/>
            <person name="Walesch S."/>
            <person name="Walt C."/>
            <person name="Boldt J."/>
            <person name="Bunk B."/>
            <person name="Haeckl F.J.F.P.J."/>
            <person name="Gunesch A.P."/>
            <person name="Birkelbach J."/>
            <person name="Nuebel U."/>
            <person name="Pietschmann T."/>
            <person name="Bach T."/>
            <person name="Mueller R."/>
        </authorList>
    </citation>
    <scope>NUCLEOTIDE SEQUENCE [LARGE SCALE GENOMIC DNA]</scope>
    <source>
        <strain evidence="2 3">MSr12523</strain>
    </source>
</reference>
<accession>A0ABZ2KES6</accession>
<dbReference type="Proteomes" id="UP001379533">
    <property type="component" value="Chromosome"/>
</dbReference>
<proteinExistence type="predicted"/>
<gene>
    <name evidence="2" type="ORF">LZC95_01850</name>
</gene>
<sequence length="278" mass="30627">MPTYFRERYHTPLSREEAAKVLSRLVALVDAYATPGEDREPAFTLPDSSELEGLSVLTTNDLRDEEEDVDAIADDLSMDLEKDAPPSAERAREIAAATGYVPDSLILEPMALERLATCRSTIVFRYPGRVGFHPFFLDLQRKLLEAIGPSVVESGDGSSFQPSEFLAAELAEEPGPDETTKRKRQRKPPRRRDARAGEVETLSLRNRLLEMIDDPLAKGRLFAEFSNAEDGVRRYASLLLEDGAQSDAHAAKALGLTAKAVAAHRMALAAMLDEISND</sequence>
<keyword evidence="3" id="KW-1185">Reference proteome</keyword>
<feature type="compositionally biased region" description="Basic residues" evidence="1">
    <location>
        <begin position="181"/>
        <end position="193"/>
    </location>
</feature>
<evidence type="ECO:0000313" key="3">
    <source>
        <dbReference type="Proteomes" id="UP001379533"/>
    </source>
</evidence>
<name>A0ABZ2KES6_9BACT</name>
<organism evidence="2 3">
    <name type="scientific">Pendulispora brunnea</name>
    <dbReference type="NCBI Taxonomy" id="2905690"/>
    <lineage>
        <taxon>Bacteria</taxon>
        <taxon>Pseudomonadati</taxon>
        <taxon>Myxococcota</taxon>
        <taxon>Myxococcia</taxon>
        <taxon>Myxococcales</taxon>
        <taxon>Sorangiineae</taxon>
        <taxon>Pendulisporaceae</taxon>
        <taxon>Pendulispora</taxon>
    </lineage>
</organism>
<dbReference type="EMBL" id="CP089982">
    <property type="protein sequence ID" value="WXA95585.1"/>
    <property type="molecule type" value="Genomic_DNA"/>
</dbReference>
<evidence type="ECO:0000256" key="1">
    <source>
        <dbReference type="SAM" id="MobiDB-lite"/>
    </source>
</evidence>
<protein>
    <submittedName>
        <fullName evidence="2">Uncharacterized protein</fullName>
    </submittedName>
</protein>
<evidence type="ECO:0000313" key="2">
    <source>
        <dbReference type="EMBL" id="WXA95585.1"/>
    </source>
</evidence>
<dbReference type="RefSeq" id="WP_394846191.1">
    <property type="nucleotide sequence ID" value="NZ_CP089982.1"/>
</dbReference>